<keyword evidence="1" id="KW-0812">Transmembrane</keyword>
<name>A0A2M7QIH2_9BACT</name>
<evidence type="ECO:0000313" key="2">
    <source>
        <dbReference type="EMBL" id="PIY72124.1"/>
    </source>
</evidence>
<feature type="transmembrane region" description="Helical" evidence="1">
    <location>
        <begin position="135"/>
        <end position="153"/>
    </location>
</feature>
<feature type="transmembrane region" description="Helical" evidence="1">
    <location>
        <begin position="38"/>
        <end position="55"/>
    </location>
</feature>
<feature type="transmembrane region" description="Helical" evidence="1">
    <location>
        <begin position="159"/>
        <end position="177"/>
    </location>
</feature>
<evidence type="ECO:0000313" key="3">
    <source>
        <dbReference type="Proteomes" id="UP000229401"/>
    </source>
</evidence>
<proteinExistence type="predicted"/>
<feature type="transmembrane region" description="Helical" evidence="1">
    <location>
        <begin position="102"/>
        <end position="123"/>
    </location>
</feature>
<sequence>MLTLGFIIQFQMAFGMPVLVLSLIPLLFTIFNKKKYKHILTFLILLIPLSTFLLFDLRHQFLQTKSVLNYIQGTENMGKLKLSPLIFVFTRMKEMLLSSVGMFSRGKLLVSIFLLCLILFAFYKILNKKSKTKIVYLYALFFYVGYWILTLVFKGTIWGYYYWPFLPILAIIFAGFIQNHNTKVVFTIFIFIAIFNGFLLLQGILYEKNNYVRTGSWLFYFTQAKKIYEDSQGDFGYYIYTADQYGYSSRYAMNYAQKLFLKNEVFPYEKKQTTYLIIFPSTNPYTSEHWWKKNQVKIDRKADTIFKFNDGSYIEKYILSPEEQKVESDQNLIHNLIFR</sequence>
<evidence type="ECO:0008006" key="4">
    <source>
        <dbReference type="Google" id="ProtNLM"/>
    </source>
</evidence>
<protein>
    <recommendedName>
        <fullName evidence="4">Glycosyltransferase RgtA/B/C/D-like domain-containing protein</fullName>
    </recommendedName>
</protein>
<comment type="caution">
    <text evidence="2">The sequence shown here is derived from an EMBL/GenBank/DDBJ whole genome shotgun (WGS) entry which is preliminary data.</text>
</comment>
<evidence type="ECO:0000256" key="1">
    <source>
        <dbReference type="SAM" id="Phobius"/>
    </source>
</evidence>
<keyword evidence="1" id="KW-0472">Membrane</keyword>
<dbReference type="EMBL" id="PFLI01000089">
    <property type="protein sequence ID" value="PIY72124.1"/>
    <property type="molecule type" value="Genomic_DNA"/>
</dbReference>
<accession>A0A2M7QIH2</accession>
<dbReference type="Proteomes" id="UP000229401">
    <property type="component" value="Unassembled WGS sequence"/>
</dbReference>
<dbReference type="AlphaFoldDB" id="A0A2M7QIH2"/>
<keyword evidence="1" id="KW-1133">Transmembrane helix</keyword>
<feature type="transmembrane region" description="Helical" evidence="1">
    <location>
        <begin position="184"/>
        <end position="206"/>
    </location>
</feature>
<gene>
    <name evidence="2" type="ORF">COY87_02620</name>
</gene>
<feature type="transmembrane region" description="Helical" evidence="1">
    <location>
        <begin position="6"/>
        <end position="31"/>
    </location>
</feature>
<organism evidence="2 3">
    <name type="scientific">Candidatus Roizmanbacteria bacterium CG_4_10_14_0_8_um_filter_33_9</name>
    <dbReference type="NCBI Taxonomy" id="1974826"/>
    <lineage>
        <taxon>Bacteria</taxon>
        <taxon>Candidatus Roizmaniibacteriota</taxon>
    </lineage>
</organism>
<reference evidence="3" key="1">
    <citation type="submission" date="2017-09" db="EMBL/GenBank/DDBJ databases">
        <title>Depth-based differentiation of microbial function through sediment-hosted aquifers and enrichment of novel symbionts in the deep terrestrial subsurface.</title>
        <authorList>
            <person name="Probst A.J."/>
            <person name="Ladd B."/>
            <person name="Jarett J.K."/>
            <person name="Geller-Mcgrath D.E."/>
            <person name="Sieber C.M.K."/>
            <person name="Emerson J.B."/>
            <person name="Anantharaman K."/>
            <person name="Thomas B.C."/>
            <person name="Malmstrom R."/>
            <person name="Stieglmeier M."/>
            <person name="Klingl A."/>
            <person name="Woyke T."/>
            <person name="Ryan C.M."/>
            <person name="Banfield J.F."/>
        </authorList>
    </citation>
    <scope>NUCLEOTIDE SEQUENCE [LARGE SCALE GENOMIC DNA]</scope>
</reference>